<dbReference type="AlphaFoldDB" id="A0A1M5XL45"/>
<dbReference type="InterPro" id="IPR051781">
    <property type="entry name" value="Metallo-dep_Hydrolase"/>
</dbReference>
<dbReference type="GO" id="GO:0016810">
    <property type="term" value="F:hydrolase activity, acting on carbon-nitrogen (but not peptide) bonds"/>
    <property type="evidence" value="ECO:0007669"/>
    <property type="project" value="InterPro"/>
</dbReference>
<proteinExistence type="predicted"/>
<dbReference type="RefSeq" id="WP_073143224.1">
    <property type="nucleotide sequence ID" value="NZ_FQWQ01000006.1"/>
</dbReference>
<keyword evidence="4" id="KW-1185">Reference proteome</keyword>
<dbReference type="Pfam" id="PF01979">
    <property type="entry name" value="Amidohydro_1"/>
    <property type="match status" value="1"/>
</dbReference>
<evidence type="ECO:0000256" key="1">
    <source>
        <dbReference type="SAM" id="SignalP"/>
    </source>
</evidence>
<dbReference type="SUPFAM" id="SSF51556">
    <property type="entry name" value="Metallo-dependent hydrolases"/>
    <property type="match status" value="1"/>
</dbReference>
<keyword evidence="1" id="KW-0732">Signal</keyword>
<dbReference type="SUPFAM" id="SSF51338">
    <property type="entry name" value="Composite domain of metallo-dependent hydrolases"/>
    <property type="match status" value="1"/>
</dbReference>
<reference evidence="3 4" key="1">
    <citation type="submission" date="2016-11" db="EMBL/GenBank/DDBJ databases">
        <authorList>
            <person name="Jaros S."/>
            <person name="Januszkiewicz K."/>
            <person name="Wedrychowicz H."/>
        </authorList>
    </citation>
    <scope>NUCLEOTIDE SEQUENCE [LARGE SCALE GENOMIC DNA]</scope>
    <source>
        <strain evidence="3 4">DSM 24574</strain>
    </source>
</reference>
<dbReference type="EMBL" id="FQWQ01000006">
    <property type="protein sequence ID" value="SHI00521.1"/>
    <property type="molecule type" value="Genomic_DNA"/>
</dbReference>
<dbReference type="InterPro" id="IPR006680">
    <property type="entry name" value="Amidohydro-rel"/>
</dbReference>
<evidence type="ECO:0000313" key="3">
    <source>
        <dbReference type="EMBL" id="SHI00521.1"/>
    </source>
</evidence>
<dbReference type="PANTHER" id="PTHR43135:SF3">
    <property type="entry name" value="ALPHA-D-RIBOSE 1-METHYLPHOSPHONATE 5-TRIPHOSPHATE DIPHOSPHATASE"/>
    <property type="match status" value="1"/>
</dbReference>
<organism evidence="3 4">
    <name type="scientific">Chryseolinea serpens</name>
    <dbReference type="NCBI Taxonomy" id="947013"/>
    <lineage>
        <taxon>Bacteria</taxon>
        <taxon>Pseudomonadati</taxon>
        <taxon>Bacteroidota</taxon>
        <taxon>Cytophagia</taxon>
        <taxon>Cytophagales</taxon>
        <taxon>Fulvivirgaceae</taxon>
        <taxon>Chryseolinea</taxon>
    </lineage>
</organism>
<dbReference type="PANTHER" id="PTHR43135">
    <property type="entry name" value="ALPHA-D-RIBOSE 1-METHYLPHOSPHONATE 5-TRIPHOSPHATE DIPHOSPHATASE"/>
    <property type="match status" value="1"/>
</dbReference>
<name>A0A1M5XL45_9BACT</name>
<feature type="chain" id="PRO_5012974435" evidence="1">
    <location>
        <begin position="24"/>
        <end position="421"/>
    </location>
</feature>
<sequence length="421" mass="45328">MKNPLAKTILAAVGFWLALAVHAQQKYILEPDRVFDGEQLHSGWVVVVTGDKITAAGAPSQLNLPPDATTLKLPGCTLLPGLIEGHSHLLLHPYNETPWDDQVLKESDALRVARATVHAEKTLRAGFTTVRDLGSEGAGYADVGLKQAINQNIIPGPRMLVAGRAIVATGSYGPKGFDTDFTVMLGAEQADGSNLIQVVRDQIGKGADIVKVYADYRWGLKGETQPTFSVEELKLIVETAKSSGRPVVAHASTAEGMRRAVLAGVETIEHGDDGTPEVFRLMKEKGVALCPTLAAGASIAQYRGWKKDSQPEPERLVQKRQTFQDALKAGVVILAGGDVGVFAHGQNAYELELMVAYGMNPLDVLRSATSINAKAFHLDKEVGKIKENLKADILVVAGDPSKNISDLRQVKWVMKDGVLYE</sequence>
<feature type="signal peptide" evidence="1">
    <location>
        <begin position="1"/>
        <end position="23"/>
    </location>
</feature>
<dbReference type="Gene3D" id="3.20.20.140">
    <property type="entry name" value="Metal-dependent hydrolases"/>
    <property type="match status" value="1"/>
</dbReference>
<dbReference type="OrthoDB" id="9797498at2"/>
<gene>
    <name evidence="3" type="ORF">SAMN04488109_6695</name>
</gene>
<accession>A0A1M5XL45</accession>
<dbReference type="CDD" id="cd01299">
    <property type="entry name" value="Met_dep_hydrolase_A"/>
    <property type="match status" value="1"/>
</dbReference>
<evidence type="ECO:0000313" key="4">
    <source>
        <dbReference type="Proteomes" id="UP000184212"/>
    </source>
</evidence>
<dbReference type="InterPro" id="IPR032466">
    <property type="entry name" value="Metal_Hydrolase"/>
</dbReference>
<dbReference type="Proteomes" id="UP000184212">
    <property type="component" value="Unassembled WGS sequence"/>
</dbReference>
<protein>
    <submittedName>
        <fullName evidence="3">Imidazolonepropionase</fullName>
    </submittedName>
</protein>
<dbReference type="Gene3D" id="2.30.40.10">
    <property type="entry name" value="Urease, subunit C, domain 1"/>
    <property type="match status" value="1"/>
</dbReference>
<dbReference type="InterPro" id="IPR057744">
    <property type="entry name" value="OTAase-like"/>
</dbReference>
<feature type="domain" description="Amidohydrolase-related" evidence="2">
    <location>
        <begin position="77"/>
        <end position="418"/>
    </location>
</feature>
<dbReference type="InterPro" id="IPR011059">
    <property type="entry name" value="Metal-dep_hydrolase_composite"/>
</dbReference>
<evidence type="ECO:0000259" key="2">
    <source>
        <dbReference type="Pfam" id="PF01979"/>
    </source>
</evidence>
<dbReference type="STRING" id="947013.SAMN04488109_6695"/>